<protein>
    <recommendedName>
        <fullName evidence="2">TIR domain-containing protein</fullName>
    </recommendedName>
</protein>
<evidence type="ECO:0000313" key="3">
    <source>
        <dbReference type="EMBL" id="GAA3885315.1"/>
    </source>
</evidence>
<feature type="region of interest" description="Disordered" evidence="1">
    <location>
        <begin position="46"/>
        <end position="80"/>
    </location>
</feature>
<sequence length="943" mass="103821">MPEDSSPGDVLSRVVSALNAIAPELDGTELAEALWLASQIATGAEAAPAVPQKGRFDETAKAQGPLAEESEAGPPDAGHSLHERLAGAQVRIRGDAVAPSRAPGLPRALHVTRALRPWKRPWPQGRRLVLDTDATVDGYARSGELVPVFTPAPERWFDLVLVVDHSPAMQVWRETIKDFTAVLDRLGAFRTLQVRELRIFEDGIELRDGQNRLTAPGRLRSPDGRRLVVVVSDCATPGWRKAPVWRQLREWAAATSVALLNPLPTKLWRRTALDLPTARVLPLEPGSPNSRLLFQPPLLPTEDDAVGDGGWIPIPVLSFSPHSLSRWSRTLMRMAPQGCGAALVPRGGRIERRSRQQPSAVTTERFLRTASPPAARLAVLCSAFDRLSTRMLHLIRQELVPEATAADVAELLTGGLFNLSPAQNGVVELSLPETVQQQLMQDLTERDLWRTHRVLSRHTASRDTWGERVAAVAANPHGAAEVPAAAQAFGQASQRTLELLGLSPRSPASPSRTEVAEWPARPAPARSPLKRAEGGSHDTGPYFYLSYAHTPAWGSNQGEPDHWVHVLFTDLCDHIMQLTDLPAGVSAGFMDRDMQAGDGWPEKLAEQLATCRVFVPLFSPRYFTSEMCGREWYAFNERILHARAAGAGSLPSIIPALWTRVDYDQLPESVRHIHVDHAAFGARYADEGLYSLIKLNRLRDEYQETVMQLARRIVQVAHDSPLPPSKPRRYEDTPSAFKPRGEGLRNIHLTVAAPTLSTIPKTGDPRRYTEDPLGWNPYPEESTRDLVGLAAELIRSLDYRVTVSSLFDATPDTADGAEPGTDTVPSACPSILLVDPWALLDDDYQHTLREFDANTDPWVSVIVPWNRNDVRFQGKVGEALHEALERTLPLLLERSGSRTAVGVPTMTAFTNVLAEVVGHTARRFLSHSTPRRPPASTLDGRQE</sequence>
<reference evidence="4" key="1">
    <citation type="journal article" date="2019" name="Int. J. Syst. Evol. Microbiol.">
        <title>The Global Catalogue of Microorganisms (GCM) 10K type strain sequencing project: providing services to taxonomists for standard genome sequencing and annotation.</title>
        <authorList>
            <consortium name="The Broad Institute Genomics Platform"/>
            <consortium name="The Broad Institute Genome Sequencing Center for Infectious Disease"/>
            <person name="Wu L."/>
            <person name="Ma J."/>
        </authorList>
    </citation>
    <scope>NUCLEOTIDE SEQUENCE [LARGE SCALE GENOMIC DNA]</scope>
    <source>
        <strain evidence="4">JCM 16578</strain>
    </source>
</reference>
<feature type="domain" description="TIR" evidence="2">
    <location>
        <begin position="583"/>
        <end position="661"/>
    </location>
</feature>
<dbReference type="Gene3D" id="3.40.50.10140">
    <property type="entry name" value="Toll/interleukin-1 receptor homology (TIR) domain"/>
    <property type="match status" value="1"/>
</dbReference>
<keyword evidence="4" id="KW-1185">Reference proteome</keyword>
<dbReference type="NCBIfam" id="NF041121">
    <property type="entry name" value="SAV_2336_NTERM"/>
    <property type="match status" value="1"/>
</dbReference>
<dbReference type="InterPro" id="IPR047738">
    <property type="entry name" value="SAV_2336-like_N"/>
</dbReference>
<evidence type="ECO:0000313" key="4">
    <source>
        <dbReference type="Proteomes" id="UP001501563"/>
    </source>
</evidence>
<dbReference type="NCBIfam" id="TIGR04276">
    <property type="entry name" value="FxsC_Cterm"/>
    <property type="match status" value="1"/>
</dbReference>
<dbReference type="InterPro" id="IPR026367">
    <property type="entry name" value="FxsC_C"/>
</dbReference>
<organism evidence="3 4">
    <name type="scientific">Streptomyces lannensis</name>
    <dbReference type="NCBI Taxonomy" id="766498"/>
    <lineage>
        <taxon>Bacteria</taxon>
        <taxon>Bacillati</taxon>
        <taxon>Actinomycetota</taxon>
        <taxon>Actinomycetes</taxon>
        <taxon>Kitasatosporales</taxon>
        <taxon>Streptomycetaceae</taxon>
        <taxon>Streptomyces</taxon>
    </lineage>
</organism>
<gene>
    <name evidence="3" type="ORF">GCM10022207_60820</name>
</gene>
<feature type="region of interest" description="Disordered" evidence="1">
    <location>
        <begin position="720"/>
        <end position="740"/>
    </location>
</feature>
<dbReference type="EMBL" id="BAAAZA010000021">
    <property type="protein sequence ID" value="GAA3885315.1"/>
    <property type="molecule type" value="Genomic_DNA"/>
</dbReference>
<dbReference type="Pfam" id="PF13676">
    <property type="entry name" value="TIR_2"/>
    <property type="match status" value="1"/>
</dbReference>
<name>A0ABP7KRK5_9ACTN</name>
<dbReference type="InterPro" id="IPR047603">
    <property type="entry name" value="FxsC_N"/>
</dbReference>
<evidence type="ECO:0000259" key="2">
    <source>
        <dbReference type="Pfam" id="PF13676"/>
    </source>
</evidence>
<accession>A0ABP7KRK5</accession>
<dbReference type="Proteomes" id="UP001501563">
    <property type="component" value="Unassembled WGS sequence"/>
</dbReference>
<feature type="region of interest" description="Disordered" evidence="1">
    <location>
        <begin position="502"/>
        <end position="534"/>
    </location>
</feature>
<comment type="caution">
    <text evidence="3">The sequence shown here is derived from an EMBL/GenBank/DDBJ whole genome shotgun (WGS) entry which is preliminary data.</text>
</comment>
<dbReference type="NCBIfam" id="NF040588">
    <property type="entry name" value="FxsC_Nterm"/>
    <property type="match status" value="1"/>
</dbReference>
<dbReference type="InterPro" id="IPR035897">
    <property type="entry name" value="Toll_tir_struct_dom_sf"/>
</dbReference>
<feature type="region of interest" description="Disordered" evidence="1">
    <location>
        <begin position="924"/>
        <end position="943"/>
    </location>
</feature>
<dbReference type="InterPro" id="IPR000157">
    <property type="entry name" value="TIR_dom"/>
</dbReference>
<evidence type="ECO:0000256" key="1">
    <source>
        <dbReference type="SAM" id="MobiDB-lite"/>
    </source>
</evidence>
<dbReference type="SUPFAM" id="SSF52200">
    <property type="entry name" value="Toll/Interleukin receptor TIR domain"/>
    <property type="match status" value="1"/>
</dbReference>
<dbReference type="RefSeq" id="WP_345552609.1">
    <property type="nucleotide sequence ID" value="NZ_BAAAZA010000021.1"/>
</dbReference>
<proteinExistence type="predicted"/>